<dbReference type="RefSeq" id="WP_003794740.1">
    <property type="nucleotide sequence ID" value="NZ_CP046315.1"/>
</dbReference>
<dbReference type="AlphaFoldDB" id="A0A857ABM2"/>
<dbReference type="Proteomes" id="UP000424490">
    <property type="component" value="Chromosome"/>
</dbReference>
<feature type="region of interest" description="Disordered" evidence="1">
    <location>
        <begin position="139"/>
        <end position="164"/>
    </location>
</feature>
<protein>
    <submittedName>
        <fullName evidence="2">Uncharacterized protein</fullName>
    </submittedName>
</protein>
<reference evidence="2 3" key="1">
    <citation type="submission" date="2019-11" db="EMBL/GenBank/DDBJ databases">
        <title>FDA dAtabase for Regulatory Grade micrObial Sequences (FDA-ARGOS): Supporting development and validation of Infectious Disease Dx tests.</title>
        <authorList>
            <person name="Stonesifer R."/>
            <person name="Tallon L."/>
            <person name="Sadzewicz L."/>
            <person name="Vavikolanu K."/>
            <person name="Mehta A."/>
            <person name="Aluvathingal J."/>
            <person name="Nadendla S."/>
            <person name="Myers T."/>
            <person name="Yan Y."/>
            <person name="Sichtig H."/>
        </authorList>
    </citation>
    <scope>NUCLEOTIDE SEQUENCE [LARGE SCALE GENOMIC DNA]</scope>
    <source>
        <strain evidence="2 3">FDAARGOS_732</strain>
    </source>
</reference>
<dbReference type="EMBL" id="CP046315">
    <property type="protein sequence ID" value="QGS11403.1"/>
    <property type="molecule type" value="Genomic_DNA"/>
</dbReference>
<accession>A0A857ABM2</accession>
<evidence type="ECO:0000256" key="1">
    <source>
        <dbReference type="SAM" id="MobiDB-lite"/>
    </source>
</evidence>
<name>A0A857ABM2_9ACTO</name>
<sequence length="197" mass="21599">MNETNIDNHGHATNLLPCHLTTTNHIIGNATALTAYIDEKFAAHEFAGIVWTTNGTQRVPDVKSASFDDSRTYEIRLWQVIDSDSADSTLAHEFRWVNGVGAVELTLTKGTTNAASEGSEPKPVSGWFHKVSYLQHESAADSDADSTSEAPSAQTGKSKENATTKQMTAVEFIREEDKYGNTVVVDQLFTGEWKYNA</sequence>
<organism evidence="2 3">
    <name type="scientific">Schaalia odontolytica</name>
    <dbReference type="NCBI Taxonomy" id="1660"/>
    <lineage>
        <taxon>Bacteria</taxon>
        <taxon>Bacillati</taxon>
        <taxon>Actinomycetota</taxon>
        <taxon>Actinomycetes</taxon>
        <taxon>Actinomycetales</taxon>
        <taxon>Actinomycetaceae</taxon>
        <taxon>Schaalia</taxon>
    </lineage>
</organism>
<evidence type="ECO:0000313" key="3">
    <source>
        <dbReference type="Proteomes" id="UP000424490"/>
    </source>
</evidence>
<gene>
    <name evidence="2" type="ORF">FOC40_08305</name>
</gene>
<evidence type="ECO:0000313" key="2">
    <source>
        <dbReference type="EMBL" id="QGS11403.1"/>
    </source>
</evidence>
<proteinExistence type="predicted"/>